<dbReference type="GO" id="GO:0042372">
    <property type="term" value="P:phylloquinone biosynthetic process"/>
    <property type="evidence" value="ECO:0007669"/>
    <property type="project" value="UniProtKB-ARBA"/>
</dbReference>
<gene>
    <name evidence="13" type="ORF">U9M48_014195</name>
</gene>
<dbReference type="Gene3D" id="3.60.120.10">
    <property type="entry name" value="Anthranilate synthase"/>
    <property type="match status" value="1"/>
</dbReference>
<comment type="subcellular location">
    <subcellularLocation>
        <location evidence="3">Plastid</location>
        <location evidence="3">Chloroplast</location>
    </subcellularLocation>
</comment>
<keyword evidence="7" id="KW-0934">Plastid</keyword>
<keyword evidence="11" id="KW-0413">Isomerase</keyword>
<dbReference type="FunFam" id="3.60.120.10:FF:000005">
    <property type="entry name" value="isochorismate synthase, chloroplastic-like isoform X1"/>
    <property type="match status" value="1"/>
</dbReference>
<accession>A0AAQ3T248</accession>
<dbReference type="SUPFAM" id="SSF56322">
    <property type="entry name" value="ADC synthase"/>
    <property type="match status" value="2"/>
</dbReference>
<dbReference type="EMBL" id="CP144747">
    <property type="protein sequence ID" value="WVZ64716.1"/>
    <property type="molecule type" value="Genomic_DNA"/>
</dbReference>
<comment type="similarity">
    <text evidence="4">Belongs to the isochorismate synthase family.</text>
</comment>
<organism evidence="13 14">
    <name type="scientific">Paspalum notatum var. saurae</name>
    <dbReference type="NCBI Taxonomy" id="547442"/>
    <lineage>
        <taxon>Eukaryota</taxon>
        <taxon>Viridiplantae</taxon>
        <taxon>Streptophyta</taxon>
        <taxon>Embryophyta</taxon>
        <taxon>Tracheophyta</taxon>
        <taxon>Spermatophyta</taxon>
        <taxon>Magnoliopsida</taxon>
        <taxon>Liliopsida</taxon>
        <taxon>Poales</taxon>
        <taxon>Poaceae</taxon>
        <taxon>PACMAD clade</taxon>
        <taxon>Panicoideae</taxon>
        <taxon>Andropogonodae</taxon>
        <taxon>Paspaleae</taxon>
        <taxon>Paspalinae</taxon>
        <taxon>Paspalum</taxon>
    </lineage>
</organism>
<dbReference type="InterPro" id="IPR015890">
    <property type="entry name" value="Chorismate_C"/>
</dbReference>
<evidence type="ECO:0000256" key="5">
    <source>
        <dbReference type="ARBA" id="ARBA00012824"/>
    </source>
</evidence>
<evidence type="ECO:0000256" key="7">
    <source>
        <dbReference type="ARBA" id="ARBA00022640"/>
    </source>
</evidence>
<evidence type="ECO:0000259" key="12">
    <source>
        <dbReference type="Pfam" id="PF00425"/>
    </source>
</evidence>
<proteinExistence type="inferred from homology"/>
<evidence type="ECO:0000313" key="13">
    <source>
        <dbReference type="EMBL" id="WVZ64715.1"/>
    </source>
</evidence>
<protein>
    <recommendedName>
        <fullName evidence="5">isochorismate synthase</fullName>
        <ecNumber evidence="5">5.4.4.2</ecNumber>
    </recommendedName>
</protein>
<dbReference type="EMBL" id="CP144747">
    <property type="protein sequence ID" value="WVZ64715.1"/>
    <property type="molecule type" value="Genomic_DNA"/>
</dbReference>
<feature type="domain" description="Chorismate-utilising enzyme C-terminal" evidence="12">
    <location>
        <begin position="524"/>
        <end position="656"/>
    </location>
</feature>
<keyword evidence="10" id="KW-0809">Transit peptide</keyword>
<evidence type="ECO:0000256" key="6">
    <source>
        <dbReference type="ARBA" id="ARBA00022528"/>
    </source>
</evidence>
<evidence type="ECO:0000256" key="9">
    <source>
        <dbReference type="ARBA" id="ARBA00022842"/>
    </source>
</evidence>
<evidence type="ECO:0000256" key="8">
    <source>
        <dbReference type="ARBA" id="ARBA00022821"/>
    </source>
</evidence>
<dbReference type="PANTHER" id="PTHR47253:SF4">
    <property type="entry name" value="ISOCHORISMATE SYNTHASE 2, CHLOROPLASTIC"/>
    <property type="match status" value="1"/>
</dbReference>
<dbReference type="EC" id="5.4.4.2" evidence="5"/>
<sequence length="683" mass="74748">MSGITIVPLISMRIFSYLHSRLAKVTTCARHCAAVPCAAPSGLRHLTLETRSDVAADAAAAVLALLPWPVAPRAPDVVRDHGMFPRSCSARPLLGHPAVQALTFLARCGARVQVGRWTTRLSCSLSMNGCAPAAGDRGAVCVREARALPAASAPHDAVGQLRAAVDALRADAPPAAPSGMIRIEVPIRQRVDAIEWLHAQAALPRCFFSARAPLPDTPALPGSNGNGVASDHHRQQPVSVAGVGSAVFFRGTEPFSLADWRAIKRFLSSDCPLIRAYGAIRFDATRDASVEWEDYGSFYFIVPQVEFNEFEESSVLATTIAWDDSLSWTWQNAVNELQSTLQKISPCSVQVNTSSLQTTILSLNHAPTKASWDLAVTKALQRIKGRQREMVKSLSEKKESYQSLVQVVLARCSRYITDSCIDPVELLACLKAEGQNAYQFCIQPPDAPAFVGNSPEQLFHRKYLGISSEALAGTRARGKTRADDFQIGQDLLLRFLSLLKICNCITIDEFRVKPEPCARIALVVIQNVLAMICDEVVVHPSKALRKLPRVQHLSAQLAARIRNEDDEFEILNTLHPSPAVCGLPTEEARQFIRDYEIFDRGMYAGPVGWFGGAESEFAVGIRSALLGKGHSTLVYAGAGIVEGTNPSFEWDELDLKASQFTKLLQYQEQYIRYQEVENMGTVI</sequence>
<evidence type="ECO:0000256" key="2">
    <source>
        <dbReference type="ARBA" id="ARBA00001946"/>
    </source>
</evidence>
<name>A0AAQ3T248_PASNO</name>
<dbReference type="GO" id="GO:0006952">
    <property type="term" value="P:defense response"/>
    <property type="evidence" value="ECO:0007669"/>
    <property type="project" value="UniProtKB-KW"/>
</dbReference>
<keyword evidence="8" id="KW-0611">Plant defense</keyword>
<comment type="cofactor">
    <cofactor evidence="2">
        <name>Mg(2+)</name>
        <dbReference type="ChEBI" id="CHEBI:18420"/>
    </cofactor>
</comment>
<dbReference type="PANTHER" id="PTHR47253">
    <property type="match status" value="1"/>
</dbReference>
<dbReference type="GO" id="GO:0008909">
    <property type="term" value="F:isochorismate synthase activity"/>
    <property type="evidence" value="ECO:0007669"/>
    <property type="project" value="UniProtKB-EC"/>
</dbReference>
<dbReference type="Pfam" id="PF00425">
    <property type="entry name" value="Chorismate_bind"/>
    <property type="match status" value="2"/>
</dbReference>
<evidence type="ECO:0000256" key="1">
    <source>
        <dbReference type="ARBA" id="ARBA00000799"/>
    </source>
</evidence>
<keyword evidence="9" id="KW-0460">Magnesium</keyword>
<reference evidence="13 14" key="1">
    <citation type="submission" date="2024-02" db="EMBL/GenBank/DDBJ databases">
        <title>High-quality chromosome-scale genome assembly of Pensacola bahiagrass (Paspalum notatum Flugge var. saurae).</title>
        <authorList>
            <person name="Vega J.M."/>
            <person name="Podio M."/>
            <person name="Orjuela J."/>
            <person name="Siena L.A."/>
            <person name="Pessino S.C."/>
            <person name="Combes M.C."/>
            <person name="Mariac C."/>
            <person name="Albertini E."/>
            <person name="Pupilli F."/>
            <person name="Ortiz J.P.A."/>
            <person name="Leblanc O."/>
        </authorList>
    </citation>
    <scope>NUCLEOTIDE SEQUENCE [LARGE SCALE GENOMIC DNA]</scope>
    <source>
        <strain evidence="13">R1</strain>
        <tissue evidence="13">Leaf</tissue>
    </source>
</reference>
<dbReference type="GO" id="GO:0009507">
    <property type="term" value="C:chloroplast"/>
    <property type="evidence" value="ECO:0007669"/>
    <property type="project" value="UniProtKB-SubCell"/>
</dbReference>
<dbReference type="InterPro" id="IPR044250">
    <property type="entry name" value="MenF-like"/>
</dbReference>
<evidence type="ECO:0000256" key="4">
    <source>
        <dbReference type="ARBA" id="ARBA00005297"/>
    </source>
</evidence>
<dbReference type="InterPro" id="IPR005801">
    <property type="entry name" value="ADC_synthase"/>
</dbReference>
<keyword evidence="6" id="KW-0150">Chloroplast</keyword>
<evidence type="ECO:0000313" key="14">
    <source>
        <dbReference type="Proteomes" id="UP001341281"/>
    </source>
</evidence>
<evidence type="ECO:0000256" key="11">
    <source>
        <dbReference type="ARBA" id="ARBA00023235"/>
    </source>
</evidence>
<dbReference type="AlphaFoldDB" id="A0AAQ3T248"/>
<keyword evidence="14" id="KW-1185">Reference proteome</keyword>
<evidence type="ECO:0000256" key="10">
    <source>
        <dbReference type="ARBA" id="ARBA00022946"/>
    </source>
</evidence>
<dbReference type="Proteomes" id="UP001341281">
    <property type="component" value="Chromosome 03"/>
</dbReference>
<comment type="catalytic activity">
    <reaction evidence="1">
        <text>chorismate = isochorismate</text>
        <dbReference type="Rhea" id="RHEA:18985"/>
        <dbReference type="ChEBI" id="CHEBI:29748"/>
        <dbReference type="ChEBI" id="CHEBI:29780"/>
        <dbReference type="EC" id="5.4.4.2"/>
    </reaction>
</comment>
<evidence type="ECO:0000256" key="3">
    <source>
        <dbReference type="ARBA" id="ARBA00004229"/>
    </source>
</evidence>
<feature type="domain" description="Chorismate-utilising enzyme C-terminal" evidence="12">
    <location>
        <begin position="390"/>
        <end position="492"/>
    </location>
</feature>